<dbReference type="OrthoDB" id="9805710at2"/>
<dbReference type="Pfam" id="PF04273">
    <property type="entry name" value="BLH_phosphatase"/>
    <property type="match status" value="1"/>
</dbReference>
<evidence type="ECO:0000313" key="3">
    <source>
        <dbReference type="Proteomes" id="UP000198281"/>
    </source>
</evidence>
<dbReference type="InterPro" id="IPR029021">
    <property type="entry name" value="Prot-tyrosine_phosphatase-like"/>
</dbReference>
<dbReference type="SUPFAM" id="SSF52799">
    <property type="entry name" value="(Phosphotyrosine protein) phosphatases II"/>
    <property type="match status" value="1"/>
</dbReference>
<proteinExistence type="predicted"/>
<feature type="domain" description="Beta-lactamase hydrolase-like protein phosphatase-like" evidence="1">
    <location>
        <begin position="2"/>
        <end position="107"/>
    </location>
</feature>
<keyword evidence="3" id="KW-1185">Reference proteome</keyword>
<evidence type="ECO:0000259" key="1">
    <source>
        <dbReference type="Pfam" id="PF04273"/>
    </source>
</evidence>
<protein>
    <submittedName>
        <fullName evidence="2">TIGR01244 family protein</fullName>
    </submittedName>
</protein>
<gene>
    <name evidence="2" type="ORF">SAMN06295912_109113</name>
</gene>
<dbReference type="RefSeq" id="WP_089219555.1">
    <property type="nucleotide sequence ID" value="NZ_FZOS01000009.1"/>
</dbReference>
<organism evidence="2 3">
    <name type="scientific">Edaphosphingomonas laterariae</name>
    <dbReference type="NCBI Taxonomy" id="861865"/>
    <lineage>
        <taxon>Bacteria</taxon>
        <taxon>Pseudomonadati</taxon>
        <taxon>Pseudomonadota</taxon>
        <taxon>Alphaproteobacteria</taxon>
        <taxon>Sphingomonadales</taxon>
        <taxon>Rhizorhabdaceae</taxon>
        <taxon>Edaphosphingomonas</taxon>
    </lineage>
</organism>
<sequence>MFRKIDDSISVAGQISPADVAQAAAQGFAMIINNRPDDEEPGQPSGAEMQAAAEAAGLAYRAIPISHAGFSQPQVDAMRGALADAAGPVLAFCRSGTRSTFVWALARGAEGDDADLLAAKAAGAGYDISPIRAFIGQ</sequence>
<name>A0A239FPK3_9SPHN</name>
<dbReference type="Proteomes" id="UP000198281">
    <property type="component" value="Unassembled WGS sequence"/>
</dbReference>
<dbReference type="GO" id="GO:0016787">
    <property type="term" value="F:hydrolase activity"/>
    <property type="evidence" value="ECO:0007669"/>
    <property type="project" value="InterPro"/>
</dbReference>
<dbReference type="EMBL" id="FZOS01000009">
    <property type="protein sequence ID" value="SNS57844.1"/>
    <property type="molecule type" value="Genomic_DNA"/>
</dbReference>
<reference evidence="3" key="1">
    <citation type="submission" date="2017-06" db="EMBL/GenBank/DDBJ databases">
        <authorList>
            <person name="Varghese N."/>
            <person name="Submissions S."/>
        </authorList>
    </citation>
    <scope>NUCLEOTIDE SEQUENCE [LARGE SCALE GENOMIC DNA]</scope>
    <source>
        <strain evidence="3">LNB2</strain>
    </source>
</reference>
<evidence type="ECO:0000313" key="2">
    <source>
        <dbReference type="EMBL" id="SNS57844.1"/>
    </source>
</evidence>
<dbReference type="Gene3D" id="3.90.190.10">
    <property type="entry name" value="Protein tyrosine phosphatase superfamily"/>
    <property type="match status" value="1"/>
</dbReference>
<dbReference type="NCBIfam" id="TIGR01244">
    <property type="entry name" value="TIGR01244 family sulfur transferase"/>
    <property type="match status" value="1"/>
</dbReference>
<dbReference type="InterPro" id="IPR005939">
    <property type="entry name" value="BLH_phosphatase-like"/>
</dbReference>
<accession>A0A239FPK3</accession>
<dbReference type="AlphaFoldDB" id="A0A239FPK3"/>